<proteinExistence type="predicted"/>
<reference evidence="1 2" key="2">
    <citation type="submission" date="2018-11" db="EMBL/GenBank/DDBJ databases">
        <authorList>
            <consortium name="Pathogen Informatics"/>
        </authorList>
    </citation>
    <scope>NUCLEOTIDE SEQUENCE [LARGE SCALE GENOMIC DNA]</scope>
</reference>
<organism evidence="3">
    <name type="scientific">Soboliphyme baturini</name>
    <dbReference type="NCBI Taxonomy" id="241478"/>
    <lineage>
        <taxon>Eukaryota</taxon>
        <taxon>Metazoa</taxon>
        <taxon>Ecdysozoa</taxon>
        <taxon>Nematoda</taxon>
        <taxon>Enoplea</taxon>
        <taxon>Dorylaimia</taxon>
        <taxon>Dioctophymatida</taxon>
        <taxon>Dioctophymatoidea</taxon>
        <taxon>Soboliphymatidae</taxon>
        <taxon>Soboliphyme</taxon>
    </lineage>
</organism>
<sequence>MHSSMLEEVAHNGQPVVCKKPQQLHAVIVEVAKAVCSNHTVPLYGVYCDTRIKMAHVYEVSSRHFGERTVQFLKEGIIFSLQTGRIQLYQGQRFTLLYLQLEDYYPSADRLPINGSICEVGSNNGLTARRDMDT</sequence>
<accession>A0A183J5X2</accession>
<dbReference type="Proteomes" id="UP000270296">
    <property type="component" value="Unassembled WGS sequence"/>
</dbReference>
<evidence type="ECO:0000313" key="1">
    <source>
        <dbReference type="EMBL" id="VDP38611.1"/>
    </source>
</evidence>
<name>A0A183J5X2_9BILA</name>
<dbReference type="WBParaSite" id="SBAD_0001165401-mRNA-1">
    <property type="protein sequence ID" value="SBAD_0001165401-mRNA-1"/>
    <property type="gene ID" value="SBAD_0001165401"/>
</dbReference>
<keyword evidence="2" id="KW-1185">Reference proteome</keyword>
<protein>
    <submittedName>
        <fullName evidence="3">Mediator of RNA polymerase II transcription subunit 20</fullName>
    </submittedName>
</protein>
<evidence type="ECO:0000313" key="3">
    <source>
        <dbReference type="WBParaSite" id="SBAD_0001165401-mRNA-1"/>
    </source>
</evidence>
<evidence type="ECO:0000313" key="2">
    <source>
        <dbReference type="Proteomes" id="UP000270296"/>
    </source>
</evidence>
<dbReference type="EMBL" id="UZAM01015363">
    <property type="protein sequence ID" value="VDP38611.1"/>
    <property type="molecule type" value="Genomic_DNA"/>
</dbReference>
<gene>
    <name evidence="1" type="ORF">SBAD_LOCUS11270</name>
</gene>
<dbReference type="AlphaFoldDB" id="A0A183J5X2"/>
<reference evidence="3" key="1">
    <citation type="submission" date="2016-06" db="UniProtKB">
        <authorList>
            <consortium name="WormBaseParasite"/>
        </authorList>
    </citation>
    <scope>IDENTIFICATION</scope>
</reference>